<name>A0ABR0Q2U4_GOSAR</name>
<organism evidence="1 2">
    <name type="scientific">Gossypium arboreum</name>
    <name type="common">Tree cotton</name>
    <name type="synonym">Gossypium nanking</name>
    <dbReference type="NCBI Taxonomy" id="29729"/>
    <lineage>
        <taxon>Eukaryota</taxon>
        <taxon>Viridiplantae</taxon>
        <taxon>Streptophyta</taxon>
        <taxon>Embryophyta</taxon>
        <taxon>Tracheophyta</taxon>
        <taxon>Spermatophyta</taxon>
        <taxon>Magnoliopsida</taxon>
        <taxon>eudicotyledons</taxon>
        <taxon>Gunneridae</taxon>
        <taxon>Pentapetalae</taxon>
        <taxon>rosids</taxon>
        <taxon>malvids</taxon>
        <taxon>Malvales</taxon>
        <taxon>Malvaceae</taxon>
        <taxon>Malvoideae</taxon>
        <taxon>Gossypium</taxon>
    </lineage>
</organism>
<reference evidence="1 2" key="1">
    <citation type="submission" date="2023-03" db="EMBL/GenBank/DDBJ databases">
        <title>WGS of Gossypium arboreum.</title>
        <authorList>
            <person name="Yu D."/>
        </authorList>
    </citation>
    <scope>NUCLEOTIDE SEQUENCE [LARGE SCALE GENOMIC DNA]</scope>
    <source>
        <tissue evidence="1">Leaf</tissue>
    </source>
</reference>
<evidence type="ECO:0000313" key="2">
    <source>
        <dbReference type="Proteomes" id="UP001358586"/>
    </source>
</evidence>
<protein>
    <submittedName>
        <fullName evidence="1">Uncharacterized protein</fullName>
    </submittedName>
</protein>
<evidence type="ECO:0000313" key="1">
    <source>
        <dbReference type="EMBL" id="KAK5833362.1"/>
    </source>
</evidence>
<dbReference type="Proteomes" id="UP001358586">
    <property type="component" value="Chromosome 5"/>
</dbReference>
<gene>
    <name evidence="1" type="ORF">PVK06_017187</name>
</gene>
<comment type="caution">
    <text evidence="1">The sequence shown here is derived from an EMBL/GenBank/DDBJ whole genome shotgun (WGS) entry which is preliminary data.</text>
</comment>
<proteinExistence type="predicted"/>
<dbReference type="EMBL" id="JARKNE010000005">
    <property type="protein sequence ID" value="KAK5833362.1"/>
    <property type="molecule type" value="Genomic_DNA"/>
</dbReference>
<sequence>MEDNTTVRIWSEKTQEKGDSLTEEKMTLLHCPRIQADKDYSKAINVSTFLKKLKSLTGMSEQWVTAQIKQKGIH</sequence>
<keyword evidence="2" id="KW-1185">Reference proteome</keyword>
<accession>A0ABR0Q2U4</accession>